<evidence type="ECO:0000256" key="9">
    <source>
        <dbReference type="ARBA" id="ARBA00048995"/>
    </source>
</evidence>
<comment type="cofactor">
    <cofactor evidence="1 10">
        <name>Mg(2+)</name>
        <dbReference type="ChEBI" id="CHEBI:18420"/>
    </cofactor>
</comment>
<keyword evidence="15" id="KW-1185">Reference proteome</keyword>
<dbReference type="Gene3D" id="1.20.1440.90">
    <property type="entry name" value="Phosphoenolpyruvate/pyruvate domain"/>
    <property type="match status" value="1"/>
</dbReference>
<dbReference type="NCBIfam" id="NF000584">
    <property type="entry name" value="PRK00009.1"/>
    <property type="match status" value="1"/>
</dbReference>
<feature type="active site" evidence="10 11">
    <location>
        <position position="154"/>
    </location>
</feature>
<dbReference type="EMBL" id="SHKP01000004">
    <property type="protein sequence ID" value="RZU02827.1"/>
    <property type="molecule type" value="Genomic_DNA"/>
</dbReference>
<dbReference type="HAMAP" id="MF_00595">
    <property type="entry name" value="PEPcase_type1"/>
    <property type="match status" value="1"/>
</dbReference>
<keyword evidence="6 10" id="KW-0460">Magnesium</keyword>
<comment type="caution">
    <text evidence="14">The sequence shown here is derived from an EMBL/GenBank/DDBJ whole genome shotgun (WGS) entry which is preliminary data.</text>
</comment>
<keyword evidence="14" id="KW-0670">Pyruvate</keyword>
<sequence length="933" mass="102835">MPTPRRPKNAAADDAKNLPLVADIRLLGRILGDVIREQEGSAAFDLIERIRKLSVGWRLKRDAGAGRELDRLLKNLSVAQAVSVVRAFSYFSHLANLAEDRHHVRRREHHDRLGHVAEGSLAASFDKLARRGLRASEIAQTLQRAHVSPVLTAHPTEVQRQSVLDAERRIAQLLAARDRADAERERAAIETQLRARVTQLWQTRLLRPTKLSVANEIENALSYYPTTFLREIPKLYAELEERLHGHPVAPFLRMGHWIGGDRDGNPNVSAATLELALAKQGETALRFYLTEVHELGAELSMSTLLVEVSPALQALAGRSHDDNPQRGDEPYRRALIGVYARLAATLERLTGTEALRHAVAPSSPYASAAEFLADLATVRDSLAGHHGEPLAQARLLPLMRAVQVFGFHLATVDLRQSSDQHELVIAELLKVARIEPDYAALDEAAKVALLTRVLHDARVLRVPTHAYGEHSRGELAIFEAARNARQRFGAAAIRHAIISHTETVSDLLEVLVLQKEAGLLGGAIDDPAATQALVVVPLFETIADLRHATGIMRGYYAVPGVLPLLLRSGAEQDIMLGYSDSNKDGGYFTSNWELYRAETALAELFEPLQREHGLVMRLFHGRGGTVGRGGGPSFEAILAQPPGTVNGQIRLTEQGEVIASKYANPEIGRRNLETLVAATLEATLLPPGRKVPRAFLEVAAELSQRSMDAYRALVYETPGFTDYFFGATPIREIAELNIGSRPASRKATRAIEDLRAIPWGFSWGQCRAALPGYFGFGAAVAGWLDDAPSAAEKKTRLALLQRMHREWPFLRTLLSNMDMVLAKSDLAVAARYVELVSDRRAAKKIFAAIEAEWQRTAQALTLITGDKERLAGNPSLARSIAHRFPYLDPLNHLQVELMRRYRAHSETGAEHERVQRGIHLSINGVAAGLRNSG</sequence>
<dbReference type="AlphaFoldDB" id="A0A4Q7W0V5"/>
<comment type="catalytic activity">
    <reaction evidence="9 10">
        <text>oxaloacetate + phosphate = phosphoenolpyruvate + hydrogencarbonate</text>
        <dbReference type="Rhea" id="RHEA:28370"/>
        <dbReference type="ChEBI" id="CHEBI:16452"/>
        <dbReference type="ChEBI" id="CHEBI:17544"/>
        <dbReference type="ChEBI" id="CHEBI:43474"/>
        <dbReference type="ChEBI" id="CHEBI:58702"/>
        <dbReference type="EC" id="4.1.1.31"/>
    </reaction>
</comment>
<evidence type="ECO:0000256" key="6">
    <source>
        <dbReference type="ARBA" id="ARBA00022842"/>
    </source>
</evidence>
<dbReference type="GO" id="GO:0008964">
    <property type="term" value="F:phosphoenolpyruvate carboxylase activity"/>
    <property type="evidence" value="ECO:0007669"/>
    <property type="project" value="UniProtKB-UniRule"/>
</dbReference>
<organism evidence="14 15">
    <name type="scientific">Rivibacter subsaxonicus</name>
    <dbReference type="NCBI Taxonomy" id="457575"/>
    <lineage>
        <taxon>Bacteria</taxon>
        <taxon>Pseudomonadati</taxon>
        <taxon>Pseudomonadota</taxon>
        <taxon>Betaproteobacteria</taxon>
        <taxon>Burkholderiales</taxon>
        <taxon>Rivibacter</taxon>
    </lineage>
</organism>
<dbReference type="GO" id="GO:0006099">
    <property type="term" value="P:tricarboxylic acid cycle"/>
    <property type="evidence" value="ECO:0007669"/>
    <property type="project" value="InterPro"/>
</dbReference>
<name>A0A4Q7W0V5_9BURK</name>
<evidence type="ECO:0000256" key="2">
    <source>
        <dbReference type="ARBA" id="ARBA00003670"/>
    </source>
</evidence>
<dbReference type="PANTHER" id="PTHR30523">
    <property type="entry name" value="PHOSPHOENOLPYRUVATE CARBOXYLASE"/>
    <property type="match status" value="1"/>
</dbReference>
<dbReference type="PRINTS" id="PR00150">
    <property type="entry name" value="PEPCARBXLASE"/>
</dbReference>
<dbReference type="GO" id="GO:0005829">
    <property type="term" value="C:cytosol"/>
    <property type="evidence" value="ECO:0007669"/>
    <property type="project" value="TreeGrafter"/>
</dbReference>
<keyword evidence="8 10" id="KW-0120">Carbon dioxide fixation</keyword>
<dbReference type="RefSeq" id="WP_130430550.1">
    <property type="nucleotide sequence ID" value="NZ_SHKP01000004.1"/>
</dbReference>
<evidence type="ECO:0000256" key="7">
    <source>
        <dbReference type="ARBA" id="ARBA00023239"/>
    </source>
</evidence>
<evidence type="ECO:0000256" key="1">
    <source>
        <dbReference type="ARBA" id="ARBA00001946"/>
    </source>
</evidence>
<dbReference type="Proteomes" id="UP000293671">
    <property type="component" value="Unassembled WGS sequence"/>
</dbReference>
<evidence type="ECO:0000313" key="14">
    <source>
        <dbReference type="EMBL" id="RZU02827.1"/>
    </source>
</evidence>
<keyword evidence="13" id="KW-0175">Coiled coil</keyword>
<dbReference type="InterPro" id="IPR018129">
    <property type="entry name" value="PEP_COase_Lys_AS"/>
</dbReference>
<evidence type="ECO:0000256" key="5">
    <source>
        <dbReference type="ARBA" id="ARBA00022419"/>
    </source>
</evidence>
<dbReference type="GO" id="GO:0000287">
    <property type="term" value="F:magnesium ion binding"/>
    <property type="evidence" value="ECO:0007669"/>
    <property type="project" value="UniProtKB-UniRule"/>
</dbReference>
<evidence type="ECO:0000256" key="13">
    <source>
        <dbReference type="SAM" id="Coils"/>
    </source>
</evidence>
<evidence type="ECO:0000256" key="10">
    <source>
        <dbReference type="HAMAP-Rule" id="MF_00595"/>
    </source>
</evidence>
<protein>
    <recommendedName>
        <fullName evidence="5 10">Phosphoenolpyruvate carboxylase</fullName>
        <shortName evidence="10">PEPC</shortName>
        <shortName evidence="10">PEPCase</shortName>
        <ecNumber evidence="4 10">4.1.1.31</ecNumber>
    </recommendedName>
</protein>
<reference evidence="14 15" key="1">
    <citation type="submission" date="2019-02" db="EMBL/GenBank/DDBJ databases">
        <title>Genomic Encyclopedia of Type Strains, Phase IV (KMG-IV): sequencing the most valuable type-strain genomes for metagenomic binning, comparative biology and taxonomic classification.</title>
        <authorList>
            <person name="Goeker M."/>
        </authorList>
    </citation>
    <scope>NUCLEOTIDE SEQUENCE [LARGE SCALE GENOMIC DNA]</scope>
    <source>
        <strain evidence="14 15">DSM 19570</strain>
    </source>
</reference>
<dbReference type="InterPro" id="IPR021135">
    <property type="entry name" value="PEP_COase"/>
</dbReference>
<comment type="similarity">
    <text evidence="3 10">Belongs to the PEPCase type 1 family.</text>
</comment>
<dbReference type="InterPro" id="IPR033129">
    <property type="entry name" value="PEPCASE_His_AS"/>
</dbReference>
<evidence type="ECO:0000256" key="12">
    <source>
        <dbReference type="PROSITE-ProRule" id="PRU10112"/>
    </source>
</evidence>
<dbReference type="GO" id="GO:0015977">
    <property type="term" value="P:carbon fixation"/>
    <property type="evidence" value="ECO:0007669"/>
    <property type="project" value="UniProtKB-UniRule"/>
</dbReference>
<dbReference type="Pfam" id="PF00311">
    <property type="entry name" value="PEPcase"/>
    <property type="match status" value="1"/>
</dbReference>
<comment type="function">
    <text evidence="2 10">Forms oxaloacetate, a four-carbon dicarboxylic acid source for the tricarboxylic acid cycle.</text>
</comment>
<feature type="active site" evidence="10 12">
    <location>
        <position position="583"/>
    </location>
</feature>
<dbReference type="PANTHER" id="PTHR30523:SF6">
    <property type="entry name" value="PHOSPHOENOLPYRUVATE CARBOXYLASE"/>
    <property type="match status" value="1"/>
</dbReference>
<comment type="subunit">
    <text evidence="10">Homotetramer.</text>
</comment>
<accession>A0A4Q7W0V5</accession>
<evidence type="ECO:0000256" key="11">
    <source>
        <dbReference type="PROSITE-ProRule" id="PRU10111"/>
    </source>
</evidence>
<evidence type="ECO:0000313" key="15">
    <source>
        <dbReference type="Proteomes" id="UP000293671"/>
    </source>
</evidence>
<evidence type="ECO:0000256" key="4">
    <source>
        <dbReference type="ARBA" id="ARBA00012305"/>
    </source>
</evidence>
<gene>
    <name evidence="10" type="primary">ppc</name>
    <name evidence="14" type="ORF">EV670_0856</name>
</gene>
<dbReference type="PROSITE" id="PS00393">
    <property type="entry name" value="PEPCASE_2"/>
    <property type="match status" value="1"/>
</dbReference>
<keyword evidence="7 10" id="KW-0456">Lyase</keyword>
<dbReference type="PROSITE" id="PS00781">
    <property type="entry name" value="PEPCASE_1"/>
    <property type="match status" value="1"/>
</dbReference>
<dbReference type="EC" id="4.1.1.31" evidence="4 10"/>
<evidence type="ECO:0000256" key="8">
    <source>
        <dbReference type="ARBA" id="ARBA00023300"/>
    </source>
</evidence>
<dbReference type="OrthoDB" id="9768133at2"/>
<proteinExistence type="inferred from homology"/>
<dbReference type="GO" id="GO:0006107">
    <property type="term" value="P:oxaloacetate metabolic process"/>
    <property type="evidence" value="ECO:0007669"/>
    <property type="project" value="UniProtKB-UniRule"/>
</dbReference>
<feature type="coiled-coil region" evidence="13">
    <location>
        <begin position="163"/>
        <end position="190"/>
    </location>
</feature>
<dbReference type="InterPro" id="IPR015813">
    <property type="entry name" value="Pyrv/PenolPyrv_kinase-like_dom"/>
</dbReference>
<evidence type="ECO:0000256" key="3">
    <source>
        <dbReference type="ARBA" id="ARBA00008346"/>
    </source>
</evidence>
<dbReference type="InterPro" id="IPR022805">
    <property type="entry name" value="PEP_COase_bac/pln-type"/>
</dbReference>
<dbReference type="SUPFAM" id="SSF51621">
    <property type="entry name" value="Phosphoenolpyruvate/pyruvate domain"/>
    <property type="match status" value="1"/>
</dbReference>